<dbReference type="Proteomes" id="UP001438707">
    <property type="component" value="Unassembled WGS sequence"/>
</dbReference>
<dbReference type="EMBL" id="JALJOS010000009">
    <property type="protein sequence ID" value="KAK9834549.1"/>
    <property type="molecule type" value="Genomic_DNA"/>
</dbReference>
<comment type="caution">
    <text evidence="2">The sequence shown here is derived from an EMBL/GenBank/DDBJ whole genome shotgun (WGS) entry which is preliminary data.</text>
</comment>
<evidence type="ECO:0000256" key="1">
    <source>
        <dbReference type="SAM" id="Phobius"/>
    </source>
</evidence>
<keyword evidence="1" id="KW-0472">Membrane</keyword>
<evidence type="ECO:0000313" key="3">
    <source>
        <dbReference type="Proteomes" id="UP001438707"/>
    </source>
</evidence>
<proteinExistence type="predicted"/>
<protein>
    <submittedName>
        <fullName evidence="2">Uncharacterized protein</fullName>
    </submittedName>
</protein>
<feature type="transmembrane region" description="Helical" evidence="1">
    <location>
        <begin position="156"/>
        <end position="177"/>
    </location>
</feature>
<dbReference type="AlphaFoldDB" id="A0AAW1RLF7"/>
<accession>A0AAW1RLF7</accession>
<gene>
    <name evidence="2" type="ORF">WJX74_004296</name>
</gene>
<organism evidence="2 3">
    <name type="scientific">Apatococcus lobatus</name>
    <dbReference type="NCBI Taxonomy" id="904363"/>
    <lineage>
        <taxon>Eukaryota</taxon>
        <taxon>Viridiplantae</taxon>
        <taxon>Chlorophyta</taxon>
        <taxon>core chlorophytes</taxon>
        <taxon>Trebouxiophyceae</taxon>
        <taxon>Chlorellales</taxon>
        <taxon>Chlorellaceae</taxon>
        <taxon>Apatococcus</taxon>
    </lineage>
</organism>
<keyword evidence="1" id="KW-1133">Transmembrane helix</keyword>
<feature type="transmembrane region" description="Helical" evidence="1">
    <location>
        <begin position="236"/>
        <end position="257"/>
    </location>
</feature>
<name>A0AAW1RLF7_9CHLO</name>
<feature type="transmembrane region" description="Helical" evidence="1">
    <location>
        <begin position="183"/>
        <end position="207"/>
    </location>
</feature>
<evidence type="ECO:0000313" key="2">
    <source>
        <dbReference type="EMBL" id="KAK9834549.1"/>
    </source>
</evidence>
<reference evidence="2 3" key="1">
    <citation type="journal article" date="2024" name="Nat. Commun.">
        <title>Phylogenomics reveals the evolutionary origins of lichenization in chlorophyte algae.</title>
        <authorList>
            <person name="Puginier C."/>
            <person name="Libourel C."/>
            <person name="Otte J."/>
            <person name="Skaloud P."/>
            <person name="Haon M."/>
            <person name="Grisel S."/>
            <person name="Petersen M."/>
            <person name="Berrin J.G."/>
            <person name="Delaux P.M."/>
            <person name="Dal Grande F."/>
            <person name="Keller J."/>
        </authorList>
    </citation>
    <scope>NUCLEOTIDE SEQUENCE [LARGE SCALE GENOMIC DNA]</scope>
    <source>
        <strain evidence="2 3">SAG 2145</strain>
    </source>
</reference>
<keyword evidence="1" id="KW-0812">Transmembrane</keyword>
<keyword evidence="3" id="KW-1185">Reference proteome</keyword>
<sequence length="265" mass="28198">MLLLLSALVAEGFEKCLLDLRQQAGTCAGSWKVAEAFREPSWSFCRFKPHAKVVNSEGPTHYSNVSGGRSLSSKSTWGYFTWLTVFPSENLGAVCWAASGSVSIPALAAAAAGACYRPEPRRGAPGRKPITQPTVENENPDALVQSAMAWSFGEKVVAAVAAAGILWAIPRLLLFSLAQMEGLAVIALIGVEEAVAALLLLAFRYVLSVPAVKGQKNSIWRLWDPNLHQYSPISQLAIGGLFVLAATVAFLVIGPVAKKAFGSNN</sequence>